<proteinExistence type="predicted"/>
<evidence type="ECO:0000313" key="3">
    <source>
        <dbReference type="Proteomes" id="UP000176339"/>
    </source>
</evidence>
<organism evidence="2 3">
    <name type="scientific">Candidatus Doudnabacteria bacterium RIFCSPHIGHO2_01_FULL_49_9</name>
    <dbReference type="NCBI Taxonomy" id="1817827"/>
    <lineage>
        <taxon>Bacteria</taxon>
        <taxon>Candidatus Doudnaibacteriota</taxon>
    </lineage>
</organism>
<sequence>MERLSLKSYGWKCVLGMEVVYVLCLIGGFLPWRSAAGIQLHHTIFETLPGFTWISFGSFVFGAVYMFVFAWIFASYFVWMHNSSLEKK</sequence>
<keyword evidence="1" id="KW-1133">Transmembrane helix</keyword>
<dbReference type="EMBL" id="MFEN01000058">
    <property type="protein sequence ID" value="OGE82941.1"/>
    <property type="molecule type" value="Genomic_DNA"/>
</dbReference>
<feature type="transmembrane region" description="Helical" evidence="1">
    <location>
        <begin position="12"/>
        <end position="32"/>
    </location>
</feature>
<accession>A0A1F5NZ73</accession>
<feature type="transmembrane region" description="Helical" evidence="1">
    <location>
        <begin position="52"/>
        <end position="79"/>
    </location>
</feature>
<reference evidence="2 3" key="1">
    <citation type="journal article" date="2016" name="Nat. Commun.">
        <title>Thousands of microbial genomes shed light on interconnected biogeochemical processes in an aquifer system.</title>
        <authorList>
            <person name="Anantharaman K."/>
            <person name="Brown C.T."/>
            <person name="Hug L.A."/>
            <person name="Sharon I."/>
            <person name="Castelle C.J."/>
            <person name="Probst A.J."/>
            <person name="Thomas B.C."/>
            <person name="Singh A."/>
            <person name="Wilkins M.J."/>
            <person name="Karaoz U."/>
            <person name="Brodie E.L."/>
            <person name="Williams K.H."/>
            <person name="Hubbard S.S."/>
            <person name="Banfield J.F."/>
        </authorList>
    </citation>
    <scope>NUCLEOTIDE SEQUENCE [LARGE SCALE GENOMIC DNA]</scope>
</reference>
<dbReference type="Proteomes" id="UP000176339">
    <property type="component" value="Unassembled WGS sequence"/>
</dbReference>
<keyword evidence="1" id="KW-0812">Transmembrane</keyword>
<evidence type="ECO:0000256" key="1">
    <source>
        <dbReference type="SAM" id="Phobius"/>
    </source>
</evidence>
<dbReference type="AlphaFoldDB" id="A0A1F5NZ73"/>
<name>A0A1F5NZ73_9BACT</name>
<comment type="caution">
    <text evidence="2">The sequence shown here is derived from an EMBL/GenBank/DDBJ whole genome shotgun (WGS) entry which is preliminary data.</text>
</comment>
<protein>
    <submittedName>
        <fullName evidence="2">Uncharacterized protein</fullName>
    </submittedName>
</protein>
<evidence type="ECO:0000313" key="2">
    <source>
        <dbReference type="EMBL" id="OGE82941.1"/>
    </source>
</evidence>
<keyword evidence="1" id="KW-0472">Membrane</keyword>
<gene>
    <name evidence="2" type="ORF">A2846_02150</name>
</gene>